<feature type="transmembrane region" description="Helical" evidence="9">
    <location>
        <begin position="953"/>
        <end position="972"/>
    </location>
</feature>
<dbReference type="InterPro" id="IPR003593">
    <property type="entry name" value="AAA+_ATPase"/>
</dbReference>
<evidence type="ECO:0000256" key="5">
    <source>
        <dbReference type="ARBA" id="ARBA00022840"/>
    </source>
</evidence>
<keyword evidence="6 9" id="KW-1133">Transmembrane helix</keyword>
<evidence type="ECO:0000256" key="7">
    <source>
        <dbReference type="ARBA" id="ARBA00023136"/>
    </source>
</evidence>
<keyword evidence="2" id="KW-0813">Transport</keyword>
<organism evidence="11 12">
    <name type="scientific">Absidia repens</name>
    <dbReference type="NCBI Taxonomy" id="90262"/>
    <lineage>
        <taxon>Eukaryota</taxon>
        <taxon>Fungi</taxon>
        <taxon>Fungi incertae sedis</taxon>
        <taxon>Mucoromycota</taxon>
        <taxon>Mucoromycotina</taxon>
        <taxon>Mucoromycetes</taxon>
        <taxon>Mucorales</taxon>
        <taxon>Cunninghamellaceae</taxon>
        <taxon>Absidia</taxon>
    </lineage>
</organism>
<keyword evidence="4" id="KW-0547">Nucleotide-binding</keyword>
<dbReference type="InterPro" id="IPR000742">
    <property type="entry name" value="EGF"/>
</dbReference>
<dbReference type="InterPro" id="IPR003439">
    <property type="entry name" value="ABC_transporter-like_ATP-bd"/>
</dbReference>
<dbReference type="CDD" id="cd03213">
    <property type="entry name" value="ABCG_EPDR"/>
    <property type="match status" value="1"/>
</dbReference>
<dbReference type="InterPro" id="IPR027417">
    <property type="entry name" value="P-loop_NTPase"/>
</dbReference>
<dbReference type="GO" id="GO:0016887">
    <property type="term" value="F:ATP hydrolysis activity"/>
    <property type="evidence" value="ECO:0007669"/>
    <property type="project" value="InterPro"/>
</dbReference>
<keyword evidence="7 9" id="KW-0472">Membrane</keyword>
<evidence type="ECO:0000313" key="11">
    <source>
        <dbReference type="EMBL" id="ORZ06712.1"/>
    </source>
</evidence>
<dbReference type="OrthoDB" id="66620at2759"/>
<dbReference type="Pfam" id="PF00005">
    <property type="entry name" value="ABC_tran"/>
    <property type="match status" value="1"/>
</dbReference>
<accession>A0A1X2I0K6</accession>
<feature type="transmembrane region" description="Helical" evidence="9">
    <location>
        <begin position="261"/>
        <end position="280"/>
    </location>
</feature>
<feature type="transmembrane region" description="Helical" evidence="9">
    <location>
        <begin position="838"/>
        <end position="859"/>
    </location>
</feature>
<evidence type="ECO:0000256" key="6">
    <source>
        <dbReference type="ARBA" id="ARBA00022989"/>
    </source>
</evidence>
<feature type="transmembrane region" description="Helical" evidence="9">
    <location>
        <begin position="866"/>
        <end position="885"/>
    </location>
</feature>
<dbReference type="GO" id="GO:0005524">
    <property type="term" value="F:ATP binding"/>
    <property type="evidence" value="ECO:0007669"/>
    <property type="project" value="UniProtKB-KW"/>
</dbReference>
<dbReference type="SUPFAM" id="SSF52540">
    <property type="entry name" value="P-loop containing nucleoside triphosphate hydrolases"/>
    <property type="match status" value="1"/>
</dbReference>
<dbReference type="GO" id="GO:0016020">
    <property type="term" value="C:membrane"/>
    <property type="evidence" value="ECO:0007669"/>
    <property type="project" value="UniProtKB-SubCell"/>
</dbReference>
<dbReference type="Pfam" id="PF01061">
    <property type="entry name" value="ABC2_membrane"/>
    <property type="match status" value="1"/>
</dbReference>
<protein>
    <recommendedName>
        <fullName evidence="10">ABC transporter domain-containing protein</fullName>
    </recommendedName>
</protein>
<dbReference type="EMBL" id="MCGE01000038">
    <property type="protein sequence ID" value="ORZ06712.1"/>
    <property type="molecule type" value="Genomic_DNA"/>
</dbReference>
<evidence type="ECO:0000259" key="10">
    <source>
        <dbReference type="PROSITE" id="PS50893"/>
    </source>
</evidence>
<reference evidence="11 12" key="1">
    <citation type="submission" date="2016-07" db="EMBL/GenBank/DDBJ databases">
        <title>Pervasive Adenine N6-methylation of Active Genes in Fungi.</title>
        <authorList>
            <consortium name="DOE Joint Genome Institute"/>
            <person name="Mondo S.J."/>
            <person name="Dannebaum R.O."/>
            <person name="Kuo R.C."/>
            <person name="Labutti K."/>
            <person name="Haridas S."/>
            <person name="Kuo A."/>
            <person name="Salamov A."/>
            <person name="Ahrendt S.R."/>
            <person name="Lipzen A."/>
            <person name="Sullivan W."/>
            <person name="Andreopoulos W.B."/>
            <person name="Clum A."/>
            <person name="Lindquist E."/>
            <person name="Daum C."/>
            <person name="Ramamoorthy G.K."/>
            <person name="Gryganskyi A."/>
            <person name="Culley D."/>
            <person name="Magnuson J.K."/>
            <person name="James T.Y."/>
            <person name="O'Malley M.A."/>
            <person name="Stajich J.E."/>
            <person name="Spatafora J.W."/>
            <person name="Visel A."/>
            <person name="Grigoriev I.V."/>
        </authorList>
    </citation>
    <scope>NUCLEOTIDE SEQUENCE [LARGE SCALE GENOMIC DNA]</scope>
    <source>
        <strain evidence="11 12">NRRL 1336</strain>
    </source>
</reference>
<dbReference type="SMART" id="SM00382">
    <property type="entry name" value="AAA"/>
    <property type="match status" value="1"/>
</dbReference>
<evidence type="ECO:0000313" key="12">
    <source>
        <dbReference type="Proteomes" id="UP000193560"/>
    </source>
</evidence>
<dbReference type="STRING" id="90262.A0A1X2I0K6"/>
<feature type="transmembrane region" description="Helical" evidence="9">
    <location>
        <begin position="798"/>
        <end position="826"/>
    </location>
</feature>
<dbReference type="GO" id="GO:0140359">
    <property type="term" value="F:ABC-type transporter activity"/>
    <property type="evidence" value="ECO:0007669"/>
    <property type="project" value="InterPro"/>
</dbReference>
<dbReference type="Proteomes" id="UP000193560">
    <property type="component" value="Unassembled WGS sequence"/>
</dbReference>
<feature type="domain" description="ABC transporter" evidence="10">
    <location>
        <begin position="320"/>
        <end position="561"/>
    </location>
</feature>
<dbReference type="InterPro" id="IPR017871">
    <property type="entry name" value="ABC_transporter-like_CS"/>
</dbReference>
<feature type="transmembrane region" description="Helical" evidence="9">
    <location>
        <begin position="722"/>
        <end position="744"/>
    </location>
</feature>
<feature type="transmembrane region" description="Helical" evidence="9">
    <location>
        <begin position="756"/>
        <end position="777"/>
    </location>
</feature>
<feature type="region of interest" description="Disordered" evidence="8">
    <location>
        <begin position="581"/>
        <end position="614"/>
    </location>
</feature>
<dbReference type="AlphaFoldDB" id="A0A1X2I0K6"/>
<proteinExistence type="predicted"/>
<gene>
    <name evidence="11" type="ORF">BCR42DRAFT_427060</name>
</gene>
<keyword evidence="5" id="KW-0067">ATP-binding</keyword>
<dbReference type="PANTHER" id="PTHR19241">
    <property type="entry name" value="ATP-BINDING CASSETTE TRANSPORTER"/>
    <property type="match status" value="1"/>
</dbReference>
<dbReference type="PROSITE" id="PS00211">
    <property type="entry name" value="ABC_TRANSPORTER_1"/>
    <property type="match status" value="1"/>
</dbReference>
<name>A0A1X2I0K6_9FUNG</name>
<evidence type="ECO:0000256" key="8">
    <source>
        <dbReference type="SAM" id="MobiDB-lite"/>
    </source>
</evidence>
<evidence type="ECO:0000256" key="3">
    <source>
        <dbReference type="ARBA" id="ARBA00022692"/>
    </source>
</evidence>
<dbReference type="InterPro" id="IPR013525">
    <property type="entry name" value="ABC2_TM"/>
</dbReference>
<keyword evidence="12" id="KW-1185">Reference proteome</keyword>
<comment type="subcellular location">
    <subcellularLocation>
        <location evidence="1">Membrane</location>
        <topology evidence="1">Multi-pass membrane protein</topology>
    </subcellularLocation>
</comment>
<dbReference type="PROSITE" id="PS01186">
    <property type="entry name" value="EGF_2"/>
    <property type="match status" value="1"/>
</dbReference>
<sequence length="976" mass="108923">MHRPSLFSKRQEPTCPPCFNCQLPTNSCTNGGSCEPSGTCSCPVGWGDIDCGSPLCGSLYDENRPQRQQNQDCACDDGWGGVNCNVCQNDYACQGGKGGNATCIKSAIGLKSMHAWCSTTNIPWIDNTRVSLQCDWESNQCIFQFWKDQEEQFYCEMSECSQTILSSGDHDVHGQCAKSTCGCMKDAFMCGREVDMSELVKNVKGPSEWYCKDGQDCWYNEYSTLVSVFPDNINLACDVGECVNEQDYLDVKPVDRSFSRYTESVIVLAILLACLIIYVVTKITAKRQKRLFGTQIRLTDDDQDDDDVNAYLSDQQPVQLTFENICYNIGGERVLSDVTGYTEPGQLMAVMGPSGAGKSTLLDILARKHKCGVTSGQVLVNGKLPDRKQFKRMTGYVDQDDTLMGVLTVRETLMFAAMLRLPRNMPLRYKQRRVQDVMKELGIDGIADHVIGIPGQQRGISGGEKRRVSIGKALVTSPQLLFLDEPTSGLDAYNASMVMSCLKRLCRQGSRTIIVTIHQPRSNIFKLFDSLMLLASGKLIYFGPANTTSRYFSSLGYSVPSDYNIADYLIDLTIKRPDDMNDQRLRRTSSRTSSVVLHNNPSDEQLDDLHSSPESSSSIAAAEAAATLLEGDNVADQHEEYDLLTEANHAHHLFGSYKDSALARRTLAHVQKANGGATRDASYSVWVNSKNHQSNSFSLLQFWHELSLLSSRTFINLYRNPFLFFAHFFCSLVLGVLLGSLFWQVEIDLTGVQNRLGVLFFTCALLGFASTSALDMFSKERVLFMRERESGYYSPASYFLAKVAFDVFPLRCFPPLVMGSVMYFMIGLNPTMSVFLKFLLVLVLFNLAAAGLCLCFACLCKSVSVANLLANLTMLFSMLFGGFLLNKEHIPAVLSWLQYLSFFNYGYEALIVNELKDITLRDKTIADIQIPGPIILARFGFNGQAFWRDVSRLGAFVMVTMVASFLFLKYLVKEKR</sequence>
<comment type="caution">
    <text evidence="11">The sequence shown here is derived from an EMBL/GenBank/DDBJ whole genome shotgun (WGS) entry which is preliminary data.</text>
</comment>
<keyword evidence="3 9" id="KW-0812">Transmembrane</keyword>
<evidence type="ECO:0000256" key="9">
    <source>
        <dbReference type="SAM" id="Phobius"/>
    </source>
</evidence>
<evidence type="ECO:0000256" key="4">
    <source>
        <dbReference type="ARBA" id="ARBA00022741"/>
    </source>
</evidence>
<evidence type="ECO:0000256" key="1">
    <source>
        <dbReference type="ARBA" id="ARBA00004141"/>
    </source>
</evidence>
<dbReference type="PROSITE" id="PS50893">
    <property type="entry name" value="ABC_TRANSPORTER_2"/>
    <property type="match status" value="1"/>
</dbReference>
<dbReference type="Gene3D" id="3.40.50.300">
    <property type="entry name" value="P-loop containing nucleotide triphosphate hydrolases"/>
    <property type="match status" value="1"/>
</dbReference>
<evidence type="ECO:0000256" key="2">
    <source>
        <dbReference type="ARBA" id="ARBA00022448"/>
    </source>
</evidence>